<evidence type="ECO:0000256" key="4">
    <source>
        <dbReference type="SAM" id="SignalP"/>
    </source>
</evidence>
<evidence type="ECO:0000313" key="5">
    <source>
        <dbReference type="EMBL" id="PMD38680.1"/>
    </source>
</evidence>
<dbReference type="Proteomes" id="UP000235786">
    <property type="component" value="Unassembled WGS sequence"/>
</dbReference>
<name>A0A2J6RJJ6_HYAVF</name>
<organism evidence="5 6">
    <name type="scientific">Hyaloscypha variabilis (strain UAMH 11265 / GT02V1 / F)</name>
    <name type="common">Meliniomyces variabilis</name>
    <dbReference type="NCBI Taxonomy" id="1149755"/>
    <lineage>
        <taxon>Eukaryota</taxon>
        <taxon>Fungi</taxon>
        <taxon>Dikarya</taxon>
        <taxon>Ascomycota</taxon>
        <taxon>Pezizomycotina</taxon>
        <taxon>Leotiomycetes</taxon>
        <taxon>Helotiales</taxon>
        <taxon>Hyaloscyphaceae</taxon>
        <taxon>Hyaloscypha</taxon>
        <taxon>Hyaloscypha variabilis</taxon>
    </lineage>
</organism>
<keyword evidence="4" id="KW-0732">Signal</keyword>
<dbReference type="InterPro" id="IPR019378">
    <property type="entry name" value="GDP-Fuc_O-FucTrfase"/>
</dbReference>
<dbReference type="AlphaFoldDB" id="A0A2J6RJJ6"/>
<dbReference type="OrthoDB" id="20368at2759"/>
<evidence type="ECO:0000313" key="6">
    <source>
        <dbReference type="Proteomes" id="UP000235786"/>
    </source>
</evidence>
<dbReference type="Pfam" id="PF10250">
    <property type="entry name" value="O-FucT"/>
    <property type="match status" value="1"/>
</dbReference>
<evidence type="ECO:0008006" key="7">
    <source>
        <dbReference type="Google" id="ProtNLM"/>
    </source>
</evidence>
<keyword evidence="3" id="KW-0119">Carbohydrate metabolism</keyword>
<dbReference type="GO" id="GO:0016740">
    <property type="term" value="F:transferase activity"/>
    <property type="evidence" value="ECO:0007669"/>
    <property type="project" value="UniProtKB-KW"/>
</dbReference>
<sequence length="472" mass="52258">MLGTSRRSAVVSAIGICALVTIWLSAGQLQDSSFGSSIVSSISQHTSSTTSGSTTASIVKNGHLPAPVSRYFNQVFSPEDADHFDYPALKKACDRATWHEDVYLQCGGMFAGMTSIMSEVKVCFKMAVEAGAGLVLPTIPIRDNTNLLEFNNNEDETGDAYMPYDQWFDTKHLIEVLGRTCPKMNIIHPDQLKPDHVSPVAVKNHWEIDVSKAPGYHFTVSHFWTGNPFKIFFDDQLAKLQKASTTTGSGISVIKIASLFLLYNITNDPTGGDLKLWNELAMLIRFLEKPRQIVNQLLAHINRPYYGVHFRAENDSIWNSAEDQMHNDLDVLDKAWAKYGKGAASGINSQLKPLVYLACGDEKQVEMFAAVGKKRGWEVTHKWEIAQKSTTSETLEMINALPFDFQGAVDMGMMVQSYFFIGISGSAFSNTVAHARDPIGRYRWSSLNDEDDGGARTHIVTDGVQSSYPCCL</sequence>
<proteinExistence type="predicted"/>
<keyword evidence="2" id="KW-0294">Fucose metabolism</keyword>
<dbReference type="GO" id="GO:0006004">
    <property type="term" value="P:fucose metabolic process"/>
    <property type="evidence" value="ECO:0007669"/>
    <property type="project" value="UniProtKB-KW"/>
</dbReference>
<reference evidence="5 6" key="1">
    <citation type="submission" date="2016-04" db="EMBL/GenBank/DDBJ databases">
        <title>A degradative enzymes factory behind the ericoid mycorrhizal symbiosis.</title>
        <authorList>
            <consortium name="DOE Joint Genome Institute"/>
            <person name="Martino E."/>
            <person name="Morin E."/>
            <person name="Grelet G."/>
            <person name="Kuo A."/>
            <person name="Kohler A."/>
            <person name="Daghino S."/>
            <person name="Barry K."/>
            <person name="Choi C."/>
            <person name="Cichocki N."/>
            <person name="Clum A."/>
            <person name="Copeland A."/>
            <person name="Hainaut M."/>
            <person name="Haridas S."/>
            <person name="Labutti K."/>
            <person name="Lindquist E."/>
            <person name="Lipzen A."/>
            <person name="Khouja H.-R."/>
            <person name="Murat C."/>
            <person name="Ohm R."/>
            <person name="Olson A."/>
            <person name="Spatafora J."/>
            <person name="Veneault-Fourrey C."/>
            <person name="Henrissat B."/>
            <person name="Grigoriev I."/>
            <person name="Martin F."/>
            <person name="Perotto S."/>
        </authorList>
    </citation>
    <scope>NUCLEOTIDE SEQUENCE [LARGE SCALE GENOMIC DNA]</scope>
    <source>
        <strain evidence="5 6">F</strain>
    </source>
</reference>
<protein>
    <recommendedName>
        <fullName evidence="7">Peptide-O-fucosyltransferase</fullName>
    </recommendedName>
</protein>
<gene>
    <name evidence="5" type="ORF">L207DRAFT_490320</name>
</gene>
<dbReference type="Gene3D" id="3.40.50.11350">
    <property type="match status" value="1"/>
</dbReference>
<dbReference type="EMBL" id="KZ613947">
    <property type="protein sequence ID" value="PMD38680.1"/>
    <property type="molecule type" value="Genomic_DNA"/>
</dbReference>
<feature type="signal peptide" evidence="4">
    <location>
        <begin position="1"/>
        <end position="27"/>
    </location>
</feature>
<accession>A0A2J6RJJ6</accession>
<evidence type="ECO:0000256" key="1">
    <source>
        <dbReference type="ARBA" id="ARBA00022679"/>
    </source>
</evidence>
<evidence type="ECO:0000256" key="3">
    <source>
        <dbReference type="ARBA" id="ARBA00023277"/>
    </source>
</evidence>
<dbReference type="CDD" id="cd11296">
    <property type="entry name" value="O-FucT_like"/>
    <property type="match status" value="1"/>
</dbReference>
<keyword evidence="6" id="KW-1185">Reference proteome</keyword>
<feature type="chain" id="PRO_5014357364" description="Peptide-O-fucosyltransferase" evidence="4">
    <location>
        <begin position="28"/>
        <end position="472"/>
    </location>
</feature>
<evidence type="ECO:0000256" key="2">
    <source>
        <dbReference type="ARBA" id="ARBA00023253"/>
    </source>
</evidence>
<dbReference type="STRING" id="1149755.A0A2J6RJJ6"/>
<keyword evidence="1" id="KW-0808">Transferase</keyword>